<dbReference type="NCBIfam" id="TIGR00681">
    <property type="entry name" value="kdpC"/>
    <property type="match status" value="1"/>
</dbReference>
<name>A0AB39U504_9BIFI</name>
<dbReference type="PIRSF" id="PIRSF001296">
    <property type="entry name" value="K_ATPase_KdpC"/>
    <property type="match status" value="1"/>
</dbReference>
<keyword evidence="7 11" id="KW-0630">Potassium</keyword>
<keyword evidence="2 11" id="KW-1003">Cell membrane</keyword>
<evidence type="ECO:0000256" key="5">
    <source>
        <dbReference type="ARBA" id="ARBA00022741"/>
    </source>
</evidence>
<feature type="region of interest" description="Disordered" evidence="12">
    <location>
        <begin position="81"/>
        <end position="108"/>
    </location>
</feature>
<reference evidence="13" key="1">
    <citation type="submission" date="2023-07" db="EMBL/GenBank/DDBJ databases">
        <title>Bifidobacterium aquikefiriaerophilum sp. nov. and Bifidobacterium eccum sp. nov., isolated from water kefir.</title>
        <authorList>
            <person name="Breselge S."/>
            <person name="Bellassi P."/>
            <person name="Barcenilla C."/>
            <person name="Alvarez-Ordonez A."/>
            <person name="Morelli L."/>
            <person name="Cotter P.D."/>
        </authorList>
    </citation>
    <scope>NUCLEOTIDE SEQUENCE</scope>
    <source>
        <strain evidence="13">WK041_4_12</strain>
    </source>
</reference>
<keyword evidence="3 11" id="KW-0633">Potassium transport</keyword>
<comment type="function">
    <text evidence="11">Part of the high-affinity ATP-driven potassium transport (or Kdp) system, which catalyzes the hydrolysis of ATP coupled with the electrogenic transport of potassium into the cytoplasm. This subunit acts as a catalytic chaperone that increases the ATP-binding affinity of the ATP-hydrolyzing subunit KdpB by the formation of a transient KdpB/KdpC/ATP ternary complex.</text>
</comment>
<evidence type="ECO:0000256" key="11">
    <source>
        <dbReference type="HAMAP-Rule" id="MF_00276"/>
    </source>
</evidence>
<keyword evidence="5 11" id="KW-0547">Nucleotide-binding</keyword>
<dbReference type="GO" id="GO:0005886">
    <property type="term" value="C:plasma membrane"/>
    <property type="evidence" value="ECO:0007669"/>
    <property type="project" value="UniProtKB-SubCell"/>
</dbReference>
<keyword evidence="10 11" id="KW-0472">Membrane</keyword>
<organism evidence="13">
    <name type="scientific">Bifidobacterium aquikefiricola</name>
    <dbReference type="NCBI Taxonomy" id="3059038"/>
    <lineage>
        <taxon>Bacteria</taxon>
        <taxon>Bacillati</taxon>
        <taxon>Actinomycetota</taxon>
        <taxon>Actinomycetes</taxon>
        <taxon>Bifidobacteriales</taxon>
        <taxon>Bifidobacteriaceae</taxon>
        <taxon>Bifidobacterium</taxon>
    </lineage>
</organism>
<feature type="compositionally biased region" description="Polar residues" evidence="12">
    <location>
        <begin position="99"/>
        <end position="108"/>
    </location>
</feature>
<keyword evidence="1 11" id="KW-0813">Transport</keyword>
<dbReference type="GO" id="GO:0005524">
    <property type="term" value="F:ATP binding"/>
    <property type="evidence" value="ECO:0007669"/>
    <property type="project" value="UniProtKB-UniRule"/>
</dbReference>
<dbReference type="GO" id="GO:0008556">
    <property type="term" value="F:P-type potassium transmembrane transporter activity"/>
    <property type="evidence" value="ECO:0007669"/>
    <property type="project" value="InterPro"/>
</dbReference>
<evidence type="ECO:0000256" key="8">
    <source>
        <dbReference type="ARBA" id="ARBA00022989"/>
    </source>
</evidence>
<feature type="transmembrane region" description="Helical" evidence="11">
    <location>
        <begin position="20"/>
        <end position="42"/>
    </location>
</feature>
<dbReference type="PANTHER" id="PTHR30042">
    <property type="entry name" value="POTASSIUM-TRANSPORTING ATPASE C CHAIN"/>
    <property type="match status" value="1"/>
</dbReference>
<evidence type="ECO:0000256" key="12">
    <source>
        <dbReference type="SAM" id="MobiDB-lite"/>
    </source>
</evidence>
<protein>
    <recommendedName>
        <fullName evidence="11">Potassium-transporting ATPase KdpC subunit</fullName>
    </recommendedName>
    <alternativeName>
        <fullName evidence="11">ATP phosphohydrolase [potassium-transporting] C chain</fullName>
    </alternativeName>
    <alternativeName>
        <fullName evidence="11">Potassium-binding and translocating subunit C</fullName>
    </alternativeName>
    <alternativeName>
        <fullName evidence="11">Potassium-translocating ATPase C chain</fullName>
    </alternativeName>
</protein>
<evidence type="ECO:0000256" key="1">
    <source>
        <dbReference type="ARBA" id="ARBA00022448"/>
    </source>
</evidence>
<dbReference type="AlphaFoldDB" id="A0AB39U504"/>
<evidence type="ECO:0000256" key="3">
    <source>
        <dbReference type="ARBA" id="ARBA00022538"/>
    </source>
</evidence>
<dbReference type="KEGG" id="baqk:QN215_07245"/>
<evidence type="ECO:0000256" key="9">
    <source>
        <dbReference type="ARBA" id="ARBA00023065"/>
    </source>
</evidence>
<dbReference type="RefSeq" id="WP_369343659.1">
    <property type="nucleotide sequence ID" value="NZ_CP129674.1"/>
</dbReference>
<keyword evidence="9 11" id="KW-0406">Ion transport</keyword>
<comment type="similarity">
    <text evidence="11">Belongs to the KdpC family.</text>
</comment>
<feature type="compositionally biased region" description="Polar residues" evidence="12">
    <location>
        <begin position="81"/>
        <end position="92"/>
    </location>
</feature>
<keyword evidence="4 11" id="KW-0812">Transmembrane</keyword>
<comment type="subcellular location">
    <subcellularLocation>
        <location evidence="11">Cell membrane</location>
        <topology evidence="11">Single-pass membrane protein</topology>
    </subcellularLocation>
</comment>
<dbReference type="InterPro" id="IPR003820">
    <property type="entry name" value="KdpC"/>
</dbReference>
<dbReference type="EMBL" id="CP129674">
    <property type="protein sequence ID" value="XDS44063.1"/>
    <property type="molecule type" value="Genomic_DNA"/>
</dbReference>
<keyword evidence="6 11" id="KW-0067">ATP-binding</keyword>
<dbReference type="NCBIfam" id="NF001454">
    <property type="entry name" value="PRK00315.1"/>
    <property type="match status" value="1"/>
</dbReference>
<gene>
    <name evidence="11 13" type="primary">kdpC</name>
    <name evidence="13" type="ORF">QN215_07245</name>
</gene>
<dbReference type="Pfam" id="PF02669">
    <property type="entry name" value="KdpC"/>
    <property type="match status" value="1"/>
</dbReference>
<proteinExistence type="inferred from homology"/>
<evidence type="ECO:0000256" key="6">
    <source>
        <dbReference type="ARBA" id="ARBA00022840"/>
    </source>
</evidence>
<evidence type="ECO:0000256" key="4">
    <source>
        <dbReference type="ARBA" id="ARBA00022692"/>
    </source>
</evidence>
<sequence length="211" mass="22457">MKSTISLQLRSLFAGFRAMLVLTAVIALVYTGALTLIGQLAFPSQSNGSLIENGSGKVIASKYIGQSFTDAKGHALPQYFQSRPSATTNSNGDPMPYNAASSSGSNLGPTSPELLKLIRERKQAVAQREHVSLQDVPADAVTASASGLDYQISPEYASIQVNRVAKERGMSKAAVTILVKQYTTNRALGFIGERAVNVVELNLALDHMVKG</sequence>
<evidence type="ECO:0000256" key="10">
    <source>
        <dbReference type="ARBA" id="ARBA00023136"/>
    </source>
</evidence>
<comment type="subunit">
    <text evidence="11">The system is composed of three essential subunits: KdpA, KdpB and KdpC.</text>
</comment>
<dbReference type="HAMAP" id="MF_00276">
    <property type="entry name" value="KdpC"/>
    <property type="match status" value="1"/>
</dbReference>
<evidence type="ECO:0000313" key="13">
    <source>
        <dbReference type="EMBL" id="XDS44063.1"/>
    </source>
</evidence>
<evidence type="ECO:0000256" key="7">
    <source>
        <dbReference type="ARBA" id="ARBA00022958"/>
    </source>
</evidence>
<accession>A0AB39U504</accession>
<evidence type="ECO:0000256" key="2">
    <source>
        <dbReference type="ARBA" id="ARBA00022475"/>
    </source>
</evidence>
<keyword evidence="8 11" id="KW-1133">Transmembrane helix</keyword>
<dbReference type="PANTHER" id="PTHR30042:SF2">
    <property type="entry name" value="POTASSIUM-TRANSPORTING ATPASE KDPC SUBUNIT"/>
    <property type="match status" value="1"/>
</dbReference>